<dbReference type="AlphaFoldDB" id="A0A2Z7BMY4"/>
<feature type="compositionally biased region" description="Polar residues" evidence="1">
    <location>
        <begin position="143"/>
        <end position="153"/>
    </location>
</feature>
<gene>
    <name evidence="2" type="ORF">F511_05424</name>
</gene>
<sequence>MKIDDGGPFVKGTGARGRSQRNNKINGSLISTPPPSSVQATTESAGATLSLYMPSTTDLQCNQISTNSALNCLSDRDFKASSKVAHKLGHAIGNSTTLLDQNDSYQISLALLRTVQRYRIRTTPIRSAQLYRSAQRYRISPTRTYQSNSTRSASCYRINPTRSDQTSSIRSESHPDQHRLINQHSLIPINTSQSSSTRPRSTTAQPKSAQPIFDLITQI</sequence>
<evidence type="ECO:0000256" key="1">
    <source>
        <dbReference type="SAM" id="MobiDB-lite"/>
    </source>
</evidence>
<proteinExistence type="predicted"/>
<protein>
    <submittedName>
        <fullName evidence="2">Scarecrow transcription factor family protein</fullName>
    </submittedName>
</protein>
<feature type="compositionally biased region" description="Polar residues" evidence="1">
    <location>
        <begin position="20"/>
        <end position="40"/>
    </location>
</feature>
<keyword evidence="3" id="KW-1185">Reference proteome</keyword>
<dbReference type="EMBL" id="KV005921">
    <property type="protein sequence ID" value="KZV33301.1"/>
    <property type="molecule type" value="Genomic_DNA"/>
</dbReference>
<dbReference type="Proteomes" id="UP000250235">
    <property type="component" value="Unassembled WGS sequence"/>
</dbReference>
<feature type="compositionally biased region" description="Polar residues" evidence="1">
    <location>
        <begin position="160"/>
        <end position="170"/>
    </location>
</feature>
<organism evidence="2 3">
    <name type="scientific">Dorcoceras hygrometricum</name>
    <dbReference type="NCBI Taxonomy" id="472368"/>
    <lineage>
        <taxon>Eukaryota</taxon>
        <taxon>Viridiplantae</taxon>
        <taxon>Streptophyta</taxon>
        <taxon>Embryophyta</taxon>
        <taxon>Tracheophyta</taxon>
        <taxon>Spermatophyta</taxon>
        <taxon>Magnoliopsida</taxon>
        <taxon>eudicotyledons</taxon>
        <taxon>Gunneridae</taxon>
        <taxon>Pentapetalae</taxon>
        <taxon>asterids</taxon>
        <taxon>lamiids</taxon>
        <taxon>Lamiales</taxon>
        <taxon>Gesneriaceae</taxon>
        <taxon>Didymocarpoideae</taxon>
        <taxon>Trichosporeae</taxon>
        <taxon>Loxocarpinae</taxon>
        <taxon>Dorcoceras</taxon>
    </lineage>
</organism>
<feature type="compositionally biased region" description="Low complexity" evidence="1">
    <location>
        <begin position="191"/>
        <end position="206"/>
    </location>
</feature>
<evidence type="ECO:0000313" key="2">
    <source>
        <dbReference type="EMBL" id="KZV33301.1"/>
    </source>
</evidence>
<name>A0A2Z7BMY4_9LAMI</name>
<accession>A0A2Z7BMY4</accession>
<feature type="region of interest" description="Disordered" evidence="1">
    <location>
        <begin position="1"/>
        <end position="40"/>
    </location>
</feature>
<evidence type="ECO:0000313" key="3">
    <source>
        <dbReference type="Proteomes" id="UP000250235"/>
    </source>
</evidence>
<feature type="compositionally biased region" description="Polar residues" evidence="1">
    <location>
        <begin position="180"/>
        <end position="190"/>
    </location>
</feature>
<feature type="region of interest" description="Disordered" evidence="1">
    <location>
        <begin position="143"/>
        <end position="213"/>
    </location>
</feature>
<reference evidence="2 3" key="1">
    <citation type="journal article" date="2015" name="Proc. Natl. Acad. Sci. U.S.A.">
        <title>The resurrection genome of Boea hygrometrica: A blueprint for survival of dehydration.</title>
        <authorList>
            <person name="Xiao L."/>
            <person name="Yang G."/>
            <person name="Zhang L."/>
            <person name="Yang X."/>
            <person name="Zhao S."/>
            <person name="Ji Z."/>
            <person name="Zhou Q."/>
            <person name="Hu M."/>
            <person name="Wang Y."/>
            <person name="Chen M."/>
            <person name="Xu Y."/>
            <person name="Jin H."/>
            <person name="Xiao X."/>
            <person name="Hu G."/>
            <person name="Bao F."/>
            <person name="Hu Y."/>
            <person name="Wan P."/>
            <person name="Li L."/>
            <person name="Deng X."/>
            <person name="Kuang T."/>
            <person name="Xiang C."/>
            <person name="Zhu J.K."/>
            <person name="Oliver M.J."/>
            <person name="He Y."/>
        </authorList>
    </citation>
    <scope>NUCLEOTIDE SEQUENCE [LARGE SCALE GENOMIC DNA]</scope>
    <source>
        <strain evidence="3">cv. XS01</strain>
    </source>
</reference>